<dbReference type="InterPro" id="IPR039537">
    <property type="entry name" value="Retrotran_Ty1/copia-like"/>
</dbReference>
<dbReference type="GO" id="GO:0006310">
    <property type="term" value="P:DNA recombination"/>
    <property type="evidence" value="ECO:0007669"/>
    <property type="project" value="UniProtKB-KW"/>
</dbReference>
<evidence type="ECO:0000313" key="12">
    <source>
        <dbReference type="Proteomes" id="UP000807769"/>
    </source>
</evidence>
<comment type="caution">
    <text evidence="11">The sequence shown here is derived from an EMBL/GenBank/DDBJ whole genome shotgun (WGS) entry which is preliminary data.</text>
</comment>
<keyword evidence="9" id="KW-0808">Transferase</keyword>
<name>A0A9P7J822_9AGAM</name>
<feature type="non-terminal residue" evidence="11">
    <location>
        <position position="56"/>
    </location>
</feature>
<dbReference type="GO" id="GO:0003887">
    <property type="term" value="F:DNA-directed DNA polymerase activity"/>
    <property type="evidence" value="ECO:0007669"/>
    <property type="project" value="UniProtKB-KW"/>
</dbReference>
<dbReference type="PANTHER" id="PTHR42648">
    <property type="entry name" value="TRANSPOSASE, PUTATIVE-RELATED"/>
    <property type="match status" value="1"/>
</dbReference>
<evidence type="ECO:0000256" key="6">
    <source>
        <dbReference type="ARBA" id="ARBA00022842"/>
    </source>
</evidence>
<evidence type="ECO:0000256" key="3">
    <source>
        <dbReference type="ARBA" id="ARBA00022723"/>
    </source>
</evidence>
<organism evidence="11 12">
    <name type="scientific">Suillus subaureus</name>
    <dbReference type="NCBI Taxonomy" id="48587"/>
    <lineage>
        <taxon>Eukaryota</taxon>
        <taxon>Fungi</taxon>
        <taxon>Dikarya</taxon>
        <taxon>Basidiomycota</taxon>
        <taxon>Agaricomycotina</taxon>
        <taxon>Agaricomycetes</taxon>
        <taxon>Agaricomycetidae</taxon>
        <taxon>Boletales</taxon>
        <taxon>Suillineae</taxon>
        <taxon>Suillaceae</taxon>
        <taxon>Suillus</taxon>
    </lineage>
</organism>
<dbReference type="GeneID" id="64623054"/>
<reference evidence="11" key="1">
    <citation type="journal article" date="2020" name="New Phytol.">
        <title>Comparative genomics reveals dynamic genome evolution in host specialist ectomycorrhizal fungi.</title>
        <authorList>
            <person name="Lofgren L.A."/>
            <person name="Nguyen N.H."/>
            <person name="Vilgalys R."/>
            <person name="Ruytinx J."/>
            <person name="Liao H.L."/>
            <person name="Branco S."/>
            <person name="Kuo A."/>
            <person name="LaButti K."/>
            <person name="Lipzen A."/>
            <person name="Andreopoulos W."/>
            <person name="Pangilinan J."/>
            <person name="Riley R."/>
            <person name="Hundley H."/>
            <person name="Na H."/>
            <person name="Barry K."/>
            <person name="Grigoriev I.V."/>
            <person name="Stajich J.E."/>
            <person name="Kennedy P.G."/>
        </authorList>
    </citation>
    <scope>NUCLEOTIDE SEQUENCE</scope>
    <source>
        <strain evidence="11">MN1</strain>
    </source>
</reference>
<keyword evidence="12" id="KW-1185">Reference proteome</keyword>
<evidence type="ECO:0000256" key="9">
    <source>
        <dbReference type="ARBA" id="ARBA00022932"/>
    </source>
</evidence>
<dbReference type="AlphaFoldDB" id="A0A9P7J822"/>
<evidence type="ECO:0000256" key="2">
    <source>
        <dbReference type="ARBA" id="ARBA00022722"/>
    </source>
</evidence>
<keyword evidence="5" id="KW-0378">Hydrolase</keyword>
<dbReference type="EMBL" id="JABBWG010000045">
    <property type="protein sequence ID" value="KAG1807166.1"/>
    <property type="molecule type" value="Genomic_DNA"/>
</dbReference>
<feature type="non-terminal residue" evidence="11">
    <location>
        <position position="1"/>
    </location>
</feature>
<evidence type="ECO:0000256" key="8">
    <source>
        <dbReference type="ARBA" id="ARBA00022918"/>
    </source>
</evidence>
<keyword evidence="6" id="KW-0460">Magnesium</keyword>
<dbReference type="GO" id="GO:0016787">
    <property type="term" value="F:hydrolase activity"/>
    <property type="evidence" value="ECO:0007669"/>
    <property type="project" value="UniProtKB-KW"/>
</dbReference>
<evidence type="ECO:0000256" key="5">
    <source>
        <dbReference type="ARBA" id="ARBA00022801"/>
    </source>
</evidence>
<keyword evidence="3" id="KW-0479">Metal-binding</keyword>
<proteinExistence type="predicted"/>
<keyword evidence="2" id="KW-0540">Nuclease</keyword>
<dbReference type="RefSeq" id="XP_041187902.1">
    <property type="nucleotide sequence ID" value="XM_041329037.1"/>
</dbReference>
<dbReference type="OrthoDB" id="7691805at2759"/>
<evidence type="ECO:0008006" key="13">
    <source>
        <dbReference type="Google" id="ProtNLM"/>
    </source>
</evidence>
<dbReference type="GO" id="GO:0004519">
    <property type="term" value="F:endonuclease activity"/>
    <property type="evidence" value="ECO:0007669"/>
    <property type="project" value="UniProtKB-KW"/>
</dbReference>
<keyword evidence="4" id="KW-0255">Endonuclease</keyword>
<dbReference type="GO" id="GO:0046872">
    <property type="term" value="F:metal ion binding"/>
    <property type="evidence" value="ECO:0007669"/>
    <property type="project" value="UniProtKB-KW"/>
</dbReference>
<gene>
    <name evidence="11" type="ORF">BJ212DRAFT_1198644</name>
</gene>
<protein>
    <recommendedName>
        <fullName evidence="13">Retrovirus-related Pol polyprotein from transposon TNT 1-94</fullName>
    </recommendedName>
</protein>
<evidence type="ECO:0000256" key="10">
    <source>
        <dbReference type="ARBA" id="ARBA00023172"/>
    </source>
</evidence>
<keyword evidence="9" id="KW-0239">DNA-directed DNA polymerase</keyword>
<dbReference type="GO" id="GO:0003964">
    <property type="term" value="F:RNA-directed DNA polymerase activity"/>
    <property type="evidence" value="ECO:0007669"/>
    <property type="project" value="UniProtKB-KW"/>
</dbReference>
<accession>A0A9P7J822</accession>
<evidence type="ECO:0000313" key="11">
    <source>
        <dbReference type="EMBL" id="KAG1807166.1"/>
    </source>
</evidence>
<keyword evidence="10" id="KW-0233">DNA recombination</keyword>
<evidence type="ECO:0000256" key="7">
    <source>
        <dbReference type="ARBA" id="ARBA00022908"/>
    </source>
</evidence>
<keyword evidence="8" id="KW-0695">RNA-directed DNA polymerase</keyword>
<evidence type="ECO:0000256" key="4">
    <source>
        <dbReference type="ARBA" id="ARBA00022759"/>
    </source>
</evidence>
<dbReference type="Proteomes" id="UP000807769">
    <property type="component" value="Unassembled WGS sequence"/>
</dbReference>
<keyword evidence="7" id="KW-0229">DNA integration</keyword>
<dbReference type="GO" id="GO:0015074">
    <property type="term" value="P:DNA integration"/>
    <property type="evidence" value="ECO:0007669"/>
    <property type="project" value="UniProtKB-KW"/>
</dbReference>
<keyword evidence="1" id="KW-0548">Nucleotidyltransferase</keyword>
<evidence type="ECO:0000256" key="1">
    <source>
        <dbReference type="ARBA" id="ARBA00022695"/>
    </source>
</evidence>
<dbReference type="PANTHER" id="PTHR42648:SF11">
    <property type="entry name" value="TRANSPOSON TY4-P GAG-POL POLYPROTEIN"/>
    <property type="match status" value="1"/>
</dbReference>
<sequence>CQSCLMGKHKHFPFPSQAHHHATYIAELIHTDVWGPIDTATASRETYFVAFTDDFS</sequence>